<protein>
    <submittedName>
        <fullName evidence="1">Uncharacterized protein</fullName>
    </submittedName>
</protein>
<name>A0A160VEJ0_9ZZZZ</name>
<dbReference type="AlphaFoldDB" id="A0A160VEJ0"/>
<organism evidence="1">
    <name type="scientific">hydrothermal vent metagenome</name>
    <dbReference type="NCBI Taxonomy" id="652676"/>
    <lineage>
        <taxon>unclassified sequences</taxon>
        <taxon>metagenomes</taxon>
        <taxon>ecological metagenomes</taxon>
    </lineage>
</organism>
<accession>A0A160VEJ0</accession>
<sequence>MISIALPEADFDGPTAQVLEPRSARIDVGLNCVSLGFVTK</sequence>
<reference evidence="1" key="1">
    <citation type="submission" date="2015-10" db="EMBL/GenBank/DDBJ databases">
        <authorList>
            <person name="Gilbert D.G."/>
        </authorList>
    </citation>
    <scope>NUCLEOTIDE SEQUENCE</scope>
</reference>
<evidence type="ECO:0000313" key="1">
    <source>
        <dbReference type="EMBL" id="CUV08928.1"/>
    </source>
</evidence>
<dbReference type="EMBL" id="FAXC01000140">
    <property type="protein sequence ID" value="CUV08928.1"/>
    <property type="molecule type" value="Genomic_DNA"/>
</dbReference>
<gene>
    <name evidence="1" type="ORF">MGWOODY_Mmi1459</name>
</gene>
<proteinExistence type="predicted"/>